<dbReference type="Proteomes" id="UP000000939">
    <property type="component" value="Chromosome"/>
</dbReference>
<organism evidence="6 7">
    <name type="scientific">Arcobacter nitrofigilis (strain ATCC 33309 / DSM 7299 / CCUG 15893 / LMG 7604 / NCTC 12251 / CI)</name>
    <name type="common">Campylobacter nitrofigilis</name>
    <dbReference type="NCBI Taxonomy" id="572480"/>
    <lineage>
        <taxon>Bacteria</taxon>
        <taxon>Pseudomonadati</taxon>
        <taxon>Campylobacterota</taxon>
        <taxon>Epsilonproteobacteria</taxon>
        <taxon>Campylobacterales</taxon>
        <taxon>Arcobacteraceae</taxon>
        <taxon>Arcobacter</taxon>
    </lineage>
</organism>
<dbReference type="InterPro" id="IPR050553">
    <property type="entry name" value="Thioredoxin_ResA/DsbE_sf"/>
</dbReference>
<dbReference type="HOGENOM" id="CLU_042529_11_4_7"/>
<dbReference type="Gene3D" id="3.40.30.10">
    <property type="entry name" value="Glutaredoxin"/>
    <property type="match status" value="1"/>
</dbReference>
<sequence precursor="true">MQFKKIAFLTFFITIFFAACGSDNSKNDKKVQNVEVKDFKLTTTDAQTLNIKKLDDGFAFQEYKGKAVLVNFFATWCLPCKAEIPNLIHLKDKYKNDLEIVSVLMEENKPNNQVKDFVNEYNINYVVTNSRQNATFAEAVGGVKAIPTMFLYDKKGKLIQTYVGIVPEEMIDVDIQKAIK</sequence>
<keyword evidence="2" id="KW-0201">Cytochrome c-type biogenesis</keyword>
<dbReference type="InterPro" id="IPR013740">
    <property type="entry name" value="Redoxin"/>
</dbReference>
<dbReference type="GO" id="GO:0017004">
    <property type="term" value="P:cytochrome complex assembly"/>
    <property type="evidence" value="ECO:0007669"/>
    <property type="project" value="UniProtKB-KW"/>
</dbReference>
<evidence type="ECO:0000259" key="5">
    <source>
        <dbReference type="PROSITE" id="PS51352"/>
    </source>
</evidence>
<feature type="chain" id="PRO_5003078201" evidence="4">
    <location>
        <begin position="22"/>
        <end position="180"/>
    </location>
</feature>
<gene>
    <name evidence="6" type="ordered locus">Arnit_2094</name>
</gene>
<dbReference type="PANTHER" id="PTHR42852">
    <property type="entry name" value="THIOL:DISULFIDE INTERCHANGE PROTEIN DSBE"/>
    <property type="match status" value="1"/>
</dbReference>
<name>D5V0D6_ARCNC</name>
<evidence type="ECO:0000256" key="2">
    <source>
        <dbReference type="ARBA" id="ARBA00022748"/>
    </source>
</evidence>
<dbReference type="InterPro" id="IPR013766">
    <property type="entry name" value="Thioredoxin_domain"/>
</dbReference>
<evidence type="ECO:0000313" key="6">
    <source>
        <dbReference type="EMBL" id="ADG93748.1"/>
    </source>
</evidence>
<comment type="subcellular location">
    <subcellularLocation>
        <location evidence="1">Cell envelope</location>
    </subcellularLocation>
</comment>
<dbReference type="PANTHER" id="PTHR42852:SF17">
    <property type="entry name" value="THIOREDOXIN-LIKE PROTEIN HI_1115"/>
    <property type="match status" value="1"/>
</dbReference>
<feature type="signal peptide" evidence="4">
    <location>
        <begin position="1"/>
        <end position="21"/>
    </location>
</feature>
<dbReference type="PROSITE" id="PS51257">
    <property type="entry name" value="PROKAR_LIPOPROTEIN"/>
    <property type="match status" value="1"/>
</dbReference>
<dbReference type="InterPro" id="IPR017937">
    <property type="entry name" value="Thioredoxin_CS"/>
</dbReference>
<evidence type="ECO:0000256" key="1">
    <source>
        <dbReference type="ARBA" id="ARBA00004196"/>
    </source>
</evidence>
<proteinExistence type="predicted"/>
<evidence type="ECO:0000256" key="4">
    <source>
        <dbReference type="SAM" id="SignalP"/>
    </source>
</evidence>
<accession>D5V0D6</accession>
<dbReference type="Pfam" id="PF08534">
    <property type="entry name" value="Redoxin"/>
    <property type="match status" value="1"/>
</dbReference>
<dbReference type="KEGG" id="ant:Arnit_2094"/>
<dbReference type="EMBL" id="CP001999">
    <property type="protein sequence ID" value="ADG93748.1"/>
    <property type="molecule type" value="Genomic_DNA"/>
</dbReference>
<protein>
    <submittedName>
        <fullName evidence="6">Redoxin domain protein</fullName>
    </submittedName>
</protein>
<reference evidence="6 7" key="1">
    <citation type="journal article" date="2010" name="Stand. Genomic Sci.">
        <title>Complete genome sequence of Arcobacter nitrofigilis type strain (CI).</title>
        <authorList>
            <person name="Pati A."/>
            <person name="Gronow S."/>
            <person name="Lapidus A."/>
            <person name="Copeland A."/>
            <person name="Glavina Del Rio T."/>
            <person name="Nolan M."/>
            <person name="Lucas S."/>
            <person name="Tice H."/>
            <person name="Cheng J.F."/>
            <person name="Han C."/>
            <person name="Chertkov O."/>
            <person name="Bruce D."/>
            <person name="Tapia R."/>
            <person name="Goodwin L."/>
            <person name="Pitluck S."/>
            <person name="Liolios K."/>
            <person name="Ivanova N."/>
            <person name="Mavromatis K."/>
            <person name="Chen A."/>
            <person name="Palaniappan K."/>
            <person name="Land M."/>
            <person name="Hauser L."/>
            <person name="Chang Y.J."/>
            <person name="Jeffries C.D."/>
            <person name="Detter J.C."/>
            <person name="Rohde M."/>
            <person name="Goker M."/>
            <person name="Bristow J."/>
            <person name="Eisen J.A."/>
            <person name="Markowitz V."/>
            <person name="Hugenholtz P."/>
            <person name="Klenk H.P."/>
            <person name="Kyrpides N.C."/>
        </authorList>
    </citation>
    <scope>NUCLEOTIDE SEQUENCE [LARGE SCALE GENOMIC DNA]</scope>
    <source>
        <strain evidence="7">ATCC 33309 / DSM 7299 / CCUG 15893 / LMG 7604 / NCTC 12251 / CI</strain>
    </source>
</reference>
<keyword evidence="3" id="KW-0676">Redox-active center</keyword>
<dbReference type="eggNOG" id="COG0526">
    <property type="taxonomic scope" value="Bacteria"/>
</dbReference>
<dbReference type="OrthoDB" id="9813820at2"/>
<dbReference type="InterPro" id="IPR036249">
    <property type="entry name" value="Thioredoxin-like_sf"/>
</dbReference>
<dbReference type="SUPFAM" id="SSF52833">
    <property type="entry name" value="Thioredoxin-like"/>
    <property type="match status" value="1"/>
</dbReference>
<evidence type="ECO:0000256" key="3">
    <source>
        <dbReference type="ARBA" id="ARBA00023284"/>
    </source>
</evidence>
<dbReference type="PROSITE" id="PS51352">
    <property type="entry name" value="THIOREDOXIN_2"/>
    <property type="match status" value="1"/>
</dbReference>
<dbReference type="AlphaFoldDB" id="D5V0D6"/>
<dbReference type="GO" id="GO:0030313">
    <property type="term" value="C:cell envelope"/>
    <property type="evidence" value="ECO:0007669"/>
    <property type="project" value="UniProtKB-SubCell"/>
</dbReference>
<feature type="domain" description="Thioredoxin" evidence="5">
    <location>
        <begin position="30"/>
        <end position="180"/>
    </location>
</feature>
<dbReference type="CDD" id="cd02966">
    <property type="entry name" value="TlpA_like_family"/>
    <property type="match status" value="1"/>
</dbReference>
<keyword evidence="4" id="KW-0732">Signal</keyword>
<dbReference type="STRING" id="572480.Arnit_2094"/>
<evidence type="ECO:0000313" key="7">
    <source>
        <dbReference type="Proteomes" id="UP000000939"/>
    </source>
</evidence>
<dbReference type="GO" id="GO:0016491">
    <property type="term" value="F:oxidoreductase activity"/>
    <property type="evidence" value="ECO:0007669"/>
    <property type="project" value="InterPro"/>
</dbReference>
<keyword evidence="7" id="KW-1185">Reference proteome</keyword>
<dbReference type="PROSITE" id="PS00194">
    <property type="entry name" value="THIOREDOXIN_1"/>
    <property type="match status" value="1"/>
</dbReference>
<dbReference type="RefSeq" id="WP_013135893.1">
    <property type="nucleotide sequence ID" value="NC_014166.1"/>
</dbReference>